<dbReference type="STRING" id="1802421.A2318_00295"/>
<reference evidence="2 3" key="1">
    <citation type="journal article" date="2016" name="Nat. Commun.">
        <title>Thousands of microbial genomes shed light on interconnected biogeochemical processes in an aquifer system.</title>
        <authorList>
            <person name="Anantharaman K."/>
            <person name="Brown C.T."/>
            <person name="Hug L.A."/>
            <person name="Sharon I."/>
            <person name="Castelle C.J."/>
            <person name="Probst A.J."/>
            <person name="Thomas B.C."/>
            <person name="Singh A."/>
            <person name="Wilkins M.J."/>
            <person name="Karaoz U."/>
            <person name="Brodie E.L."/>
            <person name="Williams K.H."/>
            <person name="Hubbard S.S."/>
            <person name="Banfield J.F."/>
        </authorList>
    </citation>
    <scope>NUCLEOTIDE SEQUENCE [LARGE SCALE GENOMIC DNA]</scope>
</reference>
<keyword evidence="1" id="KW-0812">Transmembrane</keyword>
<name>A0A1F7W7U5_9BACT</name>
<comment type="caution">
    <text evidence="2">The sequence shown here is derived from an EMBL/GenBank/DDBJ whole genome shotgun (WGS) entry which is preliminary data.</text>
</comment>
<feature type="transmembrane region" description="Helical" evidence="1">
    <location>
        <begin position="7"/>
        <end position="27"/>
    </location>
</feature>
<evidence type="ECO:0000313" key="3">
    <source>
        <dbReference type="Proteomes" id="UP000177331"/>
    </source>
</evidence>
<keyword evidence="1" id="KW-0472">Membrane</keyword>
<accession>A0A1F7W7U5</accession>
<gene>
    <name evidence="2" type="ORF">A2318_00295</name>
</gene>
<dbReference type="EMBL" id="MGFD01000020">
    <property type="protein sequence ID" value="OGL98706.1"/>
    <property type="molecule type" value="Genomic_DNA"/>
</dbReference>
<sequence length="169" mass="19581">MKFLIRIVKAITSLVIVLIILFEEWGWEPLQRLASRFAKLPIFRHIEQRIVRLPPYPALIVFALPGAALFPIKIFALKLIASNHAGLGLLIIIIAKIIGTAIVARLFTLTKPTLMQLAWFAFLYEQWTVWKLKVITYAKATAVWRLAHELKTRTIARWHMIKLTYFPHE</sequence>
<feature type="transmembrane region" description="Helical" evidence="1">
    <location>
        <begin position="87"/>
        <end position="107"/>
    </location>
</feature>
<protein>
    <submittedName>
        <fullName evidence="2">Uncharacterized protein</fullName>
    </submittedName>
</protein>
<keyword evidence="1" id="KW-1133">Transmembrane helix</keyword>
<organism evidence="2 3">
    <name type="scientific">Candidatus Uhrbacteria bacterium RIFOXYB2_FULL_45_11</name>
    <dbReference type="NCBI Taxonomy" id="1802421"/>
    <lineage>
        <taxon>Bacteria</taxon>
        <taxon>Candidatus Uhriibacteriota</taxon>
    </lineage>
</organism>
<dbReference type="Proteomes" id="UP000177331">
    <property type="component" value="Unassembled WGS sequence"/>
</dbReference>
<evidence type="ECO:0000313" key="2">
    <source>
        <dbReference type="EMBL" id="OGL98706.1"/>
    </source>
</evidence>
<feature type="transmembrane region" description="Helical" evidence="1">
    <location>
        <begin position="56"/>
        <end position="75"/>
    </location>
</feature>
<evidence type="ECO:0000256" key="1">
    <source>
        <dbReference type="SAM" id="Phobius"/>
    </source>
</evidence>
<dbReference type="AlphaFoldDB" id="A0A1F7W7U5"/>
<proteinExistence type="predicted"/>